<accession>A0A6M8MQK4</accession>
<dbReference type="InterPro" id="IPR050879">
    <property type="entry name" value="Acyltransferase_3"/>
</dbReference>
<dbReference type="Pfam" id="PF01757">
    <property type="entry name" value="Acyl_transf_3"/>
    <property type="match status" value="1"/>
</dbReference>
<dbReference type="GO" id="GO:0016747">
    <property type="term" value="F:acyltransferase activity, transferring groups other than amino-acyl groups"/>
    <property type="evidence" value="ECO:0007669"/>
    <property type="project" value="InterPro"/>
</dbReference>
<feature type="transmembrane region" description="Helical" evidence="1">
    <location>
        <begin position="282"/>
        <end position="305"/>
    </location>
</feature>
<reference evidence="4" key="1">
    <citation type="submission" date="2019-12" db="EMBL/GenBank/DDBJ databases">
        <title>Endophytic bacteria associated with Panax ginseng seedlings.</title>
        <authorList>
            <person name="Park J.M."/>
            <person name="Shin R."/>
            <person name="Jo S.H."/>
        </authorList>
    </citation>
    <scope>NUCLEOTIDE SEQUENCE [LARGE SCALE GENOMIC DNA]</scope>
    <source>
        <strain evidence="4">PgKB30</strain>
    </source>
</reference>
<protein>
    <recommendedName>
        <fullName evidence="2">Acyltransferase 3 domain-containing protein</fullName>
    </recommendedName>
</protein>
<keyword evidence="1" id="KW-0812">Transmembrane</keyword>
<evidence type="ECO:0000313" key="3">
    <source>
        <dbReference type="EMBL" id="QKF52492.1"/>
    </source>
</evidence>
<feature type="transmembrane region" description="Helical" evidence="1">
    <location>
        <begin position="338"/>
        <end position="358"/>
    </location>
</feature>
<feature type="transmembrane region" description="Helical" evidence="1">
    <location>
        <begin position="170"/>
        <end position="186"/>
    </location>
</feature>
<dbReference type="PANTHER" id="PTHR23028:SF131">
    <property type="entry name" value="BLR2367 PROTEIN"/>
    <property type="match status" value="1"/>
</dbReference>
<dbReference type="InterPro" id="IPR002656">
    <property type="entry name" value="Acyl_transf_3_dom"/>
</dbReference>
<keyword evidence="4" id="KW-1185">Reference proteome</keyword>
<evidence type="ECO:0000259" key="2">
    <source>
        <dbReference type="Pfam" id="PF01757"/>
    </source>
</evidence>
<keyword evidence="1" id="KW-1133">Transmembrane helix</keyword>
<feature type="transmembrane region" description="Helical" evidence="1">
    <location>
        <begin position="192"/>
        <end position="210"/>
    </location>
</feature>
<feature type="transmembrane region" description="Helical" evidence="1">
    <location>
        <begin position="78"/>
        <end position="99"/>
    </location>
</feature>
<dbReference type="Proteomes" id="UP000501989">
    <property type="component" value="Chromosome"/>
</dbReference>
<feature type="domain" description="Acyltransferase 3" evidence="2">
    <location>
        <begin position="7"/>
        <end position="355"/>
    </location>
</feature>
<organism evidence="3 4">
    <name type="scientific">Pseudomonas graminis</name>
    <dbReference type="NCBI Taxonomy" id="158627"/>
    <lineage>
        <taxon>Bacteria</taxon>
        <taxon>Pseudomonadati</taxon>
        <taxon>Pseudomonadota</taxon>
        <taxon>Gammaproteobacteria</taxon>
        <taxon>Pseudomonadales</taxon>
        <taxon>Pseudomonadaceae</taxon>
        <taxon>Pseudomonas</taxon>
    </lineage>
</organism>
<dbReference type="GO" id="GO:0016020">
    <property type="term" value="C:membrane"/>
    <property type="evidence" value="ECO:0007669"/>
    <property type="project" value="TreeGrafter"/>
</dbReference>
<dbReference type="RefSeq" id="WP_172611774.1">
    <property type="nucleotide sequence ID" value="NZ_CP053746.1"/>
</dbReference>
<evidence type="ECO:0000256" key="1">
    <source>
        <dbReference type="SAM" id="Phobius"/>
    </source>
</evidence>
<dbReference type="GO" id="GO:0000271">
    <property type="term" value="P:polysaccharide biosynthetic process"/>
    <property type="evidence" value="ECO:0007669"/>
    <property type="project" value="TreeGrafter"/>
</dbReference>
<feature type="transmembrane region" description="Helical" evidence="1">
    <location>
        <begin position="38"/>
        <end position="57"/>
    </location>
</feature>
<feature type="transmembrane region" description="Helical" evidence="1">
    <location>
        <begin position="245"/>
        <end position="262"/>
    </location>
</feature>
<keyword evidence="1" id="KW-0472">Membrane</keyword>
<evidence type="ECO:0000313" key="4">
    <source>
        <dbReference type="Proteomes" id="UP000501989"/>
    </source>
</evidence>
<name>A0A6M8MQK4_9PSED</name>
<dbReference type="KEGG" id="pgg:FX982_03481"/>
<dbReference type="EMBL" id="CP053746">
    <property type="protein sequence ID" value="QKF52492.1"/>
    <property type="molecule type" value="Genomic_DNA"/>
</dbReference>
<sequence>MKRFVVLDSLRGLCALTLIVHHSHIERSITELAFFRNASQFAGLFFALSGFLMYRRYVGTPTTEGQLGDFTMARACRVMPLHLAVLLFFIGFECLKLVMERYGLLLNFPAFSGDRAPGEILPNVLLIQAWWPGFNALSFNYPSWWVSVAFYLWLIFGLICYALPRMARMLFTLLGGFAFVGLFADSDLLTRYVLWGAACFFAGTVTYRLYARLRNFAPGVALASVLEMGILATIGWVMVDGAPPLTIELALLFCLAILVFAWEAGAVSRLLHKRVFPALGRLWLSVYLTHAAVIFVVATGLTVAAKFGGYPLLVDRPGEMPGSLVRYLSTGSALNDNLLLLLVVVAVVVLSMLVHRYIEVPGVRFGECLRRRSFRGRRSDDVSRINV</sequence>
<dbReference type="PANTHER" id="PTHR23028">
    <property type="entry name" value="ACETYLTRANSFERASE"/>
    <property type="match status" value="1"/>
</dbReference>
<dbReference type="AlphaFoldDB" id="A0A6M8MQK4"/>
<gene>
    <name evidence="3" type="ORF">FX982_03481</name>
</gene>
<feature type="transmembrane region" description="Helical" evidence="1">
    <location>
        <begin position="217"/>
        <end position="239"/>
    </location>
</feature>
<feature type="transmembrane region" description="Helical" evidence="1">
    <location>
        <begin position="144"/>
        <end position="163"/>
    </location>
</feature>
<proteinExistence type="predicted"/>